<comment type="similarity">
    <text evidence="1">Belongs to the membrane fusion protein (MFP) (TC 8.A.1) family.</text>
</comment>
<proteinExistence type="inferred from homology"/>
<dbReference type="Pfam" id="PF25967">
    <property type="entry name" value="RND-MFP_C"/>
    <property type="match status" value="1"/>
</dbReference>
<dbReference type="InterPro" id="IPR058647">
    <property type="entry name" value="BSH_CzcB-like"/>
</dbReference>
<feature type="domain" description="CzcB-like barrel-sandwich hybrid" evidence="4">
    <location>
        <begin position="75"/>
        <end position="217"/>
    </location>
</feature>
<evidence type="ECO:0000259" key="3">
    <source>
        <dbReference type="Pfam" id="PF25967"/>
    </source>
</evidence>
<organism evidence="5 6">
    <name type="scientific">Desulfoferula mesophila</name>
    <dbReference type="NCBI Taxonomy" id="3058419"/>
    <lineage>
        <taxon>Bacteria</taxon>
        <taxon>Pseudomonadati</taxon>
        <taxon>Thermodesulfobacteriota</taxon>
        <taxon>Desulfarculia</taxon>
        <taxon>Desulfarculales</taxon>
        <taxon>Desulfarculaceae</taxon>
        <taxon>Desulfoferula</taxon>
    </lineage>
</organism>
<evidence type="ECO:0000313" key="5">
    <source>
        <dbReference type="EMBL" id="BEQ15796.1"/>
    </source>
</evidence>
<dbReference type="NCBIfam" id="TIGR01730">
    <property type="entry name" value="RND_mfp"/>
    <property type="match status" value="1"/>
</dbReference>
<gene>
    <name evidence="5" type="ORF">FAK_28620</name>
</gene>
<dbReference type="RefSeq" id="WP_338600742.1">
    <property type="nucleotide sequence ID" value="NZ_AP028679.1"/>
</dbReference>
<feature type="coiled-coil region" evidence="2">
    <location>
        <begin position="166"/>
        <end position="193"/>
    </location>
</feature>
<dbReference type="InterPro" id="IPR006143">
    <property type="entry name" value="RND_pump_MFP"/>
</dbReference>
<dbReference type="GO" id="GO:1990281">
    <property type="term" value="C:efflux pump complex"/>
    <property type="evidence" value="ECO:0007669"/>
    <property type="project" value="TreeGrafter"/>
</dbReference>
<accession>A0AAU9EF95</accession>
<dbReference type="InterPro" id="IPR058627">
    <property type="entry name" value="MdtA-like_C"/>
</dbReference>
<dbReference type="EMBL" id="AP028679">
    <property type="protein sequence ID" value="BEQ15796.1"/>
    <property type="molecule type" value="Genomic_DNA"/>
</dbReference>
<dbReference type="PANTHER" id="PTHR30469:SF12">
    <property type="entry name" value="MULTIDRUG RESISTANCE PROTEIN MDTA"/>
    <property type="match status" value="1"/>
</dbReference>
<dbReference type="Gene3D" id="2.40.30.170">
    <property type="match status" value="1"/>
</dbReference>
<dbReference type="PANTHER" id="PTHR30469">
    <property type="entry name" value="MULTIDRUG RESISTANCE PROTEIN MDTA"/>
    <property type="match status" value="1"/>
</dbReference>
<dbReference type="AlphaFoldDB" id="A0AAU9EF95"/>
<keyword evidence="6" id="KW-1185">Reference proteome</keyword>
<dbReference type="Gene3D" id="1.10.287.470">
    <property type="entry name" value="Helix hairpin bin"/>
    <property type="match status" value="1"/>
</dbReference>
<evidence type="ECO:0000256" key="2">
    <source>
        <dbReference type="SAM" id="Coils"/>
    </source>
</evidence>
<dbReference type="Gene3D" id="2.40.50.100">
    <property type="match status" value="1"/>
</dbReference>
<dbReference type="Proteomes" id="UP001366166">
    <property type="component" value="Chromosome"/>
</dbReference>
<evidence type="ECO:0000259" key="4">
    <source>
        <dbReference type="Pfam" id="PF25973"/>
    </source>
</evidence>
<name>A0AAU9EF95_9BACT</name>
<protein>
    <submittedName>
        <fullName evidence="5">RND transporter</fullName>
    </submittedName>
</protein>
<sequence length="391" mass="42000">MAVRKKVLGQIILVVVLLVAGTAALAAFVLSKKPPARKTAQVVSPLVRVMEVASRPVEVTVQGEGTVIPMTQPVLSAEVAGRVVYVSPHLVAGGSFKQGELLLKIEQRDYQLALTLAQASVKAAETSLQTTREEAASAREEWHLLNKDSDNKMGEPPSLLIKEPQIAQYKSSLEAAKAQVEQARLNLARTEVRAPFDGRVVAENVDLGQYLAKGGVIATVFSTEAAEINVYIEDHDLAWLNVPGLTTHDKQGSPAVVSAEFAGKQMSWQGRVVRALGQVDSSTRLVGVVVRVDNPYSTLPPLAMGAFVKVRLVGHTLPRATLIPRAALHQGDVVWLVDAQGKLRFTKVTVARMRGDQVLLDPGLPPGSKLVTTSLREVSDGMQVRTTGQEG</sequence>
<dbReference type="KEGG" id="dmp:FAK_28620"/>
<dbReference type="GO" id="GO:0015562">
    <property type="term" value="F:efflux transmembrane transporter activity"/>
    <property type="evidence" value="ECO:0007669"/>
    <property type="project" value="TreeGrafter"/>
</dbReference>
<reference evidence="6" key="1">
    <citation type="journal article" date="2023" name="Arch. Microbiol.">
        <title>Desulfoferula mesophilus gen. nov. sp. nov., a mesophilic sulfate-reducing bacterium isolated from a brackish lake sediment.</title>
        <authorList>
            <person name="Watanabe T."/>
            <person name="Yabe T."/>
            <person name="Tsuji J.M."/>
            <person name="Fukui M."/>
        </authorList>
    </citation>
    <scope>NUCLEOTIDE SEQUENCE [LARGE SCALE GENOMIC DNA]</scope>
    <source>
        <strain evidence="6">12FAK</strain>
    </source>
</reference>
<dbReference type="SUPFAM" id="SSF111369">
    <property type="entry name" value="HlyD-like secretion proteins"/>
    <property type="match status" value="1"/>
</dbReference>
<dbReference type="Gene3D" id="2.40.420.20">
    <property type="match status" value="1"/>
</dbReference>
<feature type="domain" description="Multidrug resistance protein MdtA-like C-terminal permuted SH3" evidence="3">
    <location>
        <begin position="320"/>
        <end position="374"/>
    </location>
</feature>
<keyword evidence="2" id="KW-0175">Coiled coil</keyword>
<dbReference type="Pfam" id="PF25973">
    <property type="entry name" value="BSH_CzcB"/>
    <property type="match status" value="1"/>
</dbReference>
<evidence type="ECO:0000256" key="1">
    <source>
        <dbReference type="ARBA" id="ARBA00009477"/>
    </source>
</evidence>
<evidence type="ECO:0000313" key="6">
    <source>
        <dbReference type="Proteomes" id="UP001366166"/>
    </source>
</evidence>